<dbReference type="GO" id="GO:0005507">
    <property type="term" value="F:copper ion binding"/>
    <property type="evidence" value="ECO:0007669"/>
    <property type="project" value="InterPro"/>
</dbReference>
<dbReference type="AlphaFoldDB" id="A0A0U2NHU3"/>
<dbReference type="Gene3D" id="2.60.40.420">
    <property type="entry name" value="Cupredoxins - blue copper proteins"/>
    <property type="match status" value="1"/>
</dbReference>
<dbReference type="EMBL" id="CP013695">
    <property type="protein sequence ID" value="ALU32877.1"/>
    <property type="molecule type" value="Genomic_DNA"/>
</dbReference>
<dbReference type="Proteomes" id="UP000065473">
    <property type="component" value="Chromosome"/>
</dbReference>
<evidence type="ECO:0000259" key="2">
    <source>
        <dbReference type="PROSITE" id="PS50857"/>
    </source>
</evidence>
<dbReference type="GO" id="GO:0016020">
    <property type="term" value="C:membrane"/>
    <property type="evidence" value="ECO:0007669"/>
    <property type="project" value="InterPro"/>
</dbReference>
<dbReference type="SUPFAM" id="SSF49503">
    <property type="entry name" value="Cupredoxins"/>
    <property type="match status" value="1"/>
</dbReference>
<dbReference type="OMA" id="ELAWFIV"/>
<evidence type="ECO:0000256" key="1">
    <source>
        <dbReference type="SAM" id="Phobius"/>
    </source>
</evidence>
<sequence length="168" mass="18874">MDIKEHAEEVWFIVMLVLVLIFFSWNVYYLSTGKSFSLDYGLPTYSGLPEQAQKAVQYFDSHPPSPGQYSEVINGMLVVNLTATQYKWTPDLIVVNKSEPVVLIINSPQVDTGFYLRTPDGVINLNNVAGITSYAYFVINQPGNYTWRDAEYAGYNSSYMTGTVEVVG</sequence>
<dbReference type="CDD" id="cd13842">
    <property type="entry name" value="CuRO_HCO_II_like"/>
    <property type="match status" value="1"/>
</dbReference>
<dbReference type="EMBL" id="CP013694">
    <property type="protein sequence ID" value="ALU30615.1"/>
    <property type="molecule type" value="Genomic_DNA"/>
</dbReference>
<dbReference type="InterPro" id="IPR008972">
    <property type="entry name" value="Cupredoxin"/>
</dbReference>
<dbReference type="OrthoDB" id="35588at2157"/>
<evidence type="ECO:0000313" key="6">
    <source>
        <dbReference type="Proteomes" id="UP000065473"/>
    </source>
</evidence>
<dbReference type="InterPro" id="IPR053624">
    <property type="entry name" value="Cytochrome_c_oxidase_su2-like"/>
</dbReference>
<dbReference type="SMR" id="A0A0U2NHU3"/>
<accession>A0A0U2NHU3</accession>
<name>A0A0U2NHU3_9CREN</name>
<evidence type="ECO:0000313" key="3">
    <source>
        <dbReference type="EMBL" id="ALU30615.1"/>
    </source>
</evidence>
<feature type="domain" description="Cytochrome oxidase subunit II copper A binding" evidence="2">
    <location>
        <begin position="74"/>
        <end position="168"/>
    </location>
</feature>
<reference evidence="5 6" key="1">
    <citation type="submission" date="2015-12" db="EMBL/GenBank/DDBJ databases">
        <title>A stable core within a dynamic pangenome in Sulfolobus acidocaldarius.</title>
        <authorList>
            <person name="Anderson R."/>
            <person name="Kouris A."/>
            <person name="Seward C."/>
            <person name="Campbell K."/>
            <person name="Whitaker R."/>
        </authorList>
    </citation>
    <scope>NUCLEOTIDE SEQUENCE [LARGE SCALE GENOMIC DNA]</scope>
    <source>
        <strain evidence="3 6">GG12-C01-09</strain>
        <strain evidence="4 5">NG05B_CO5_07</strain>
    </source>
</reference>
<feature type="transmembrane region" description="Helical" evidence="1">
    <location>
        <begin position="12"/>
        <end position="30"/>
    </location>
</feature>
<keyword evidence="1" id="KW-0472">Membrane</keyword>
<dbReference type="PaxDb" id="1435377-SUSAZ_09495"/>
<evidence type="ECO:0000313" key="4">
    <source>
        <dbReference type="EMBL" id="ALU32877.1"/>
    </source>
</evidence>
<dbReference type="STRING" id="1435377.SUSAZ_09495"/>
<dbReference type="PROSITE" id="PS50857">
    <property type="entry name" value="COX2_CUA"/>
    <property type="match status" value="1"/>
</dbReference>
<evidence type="ECO:0000313" key="5">
    <source>
        <dbReference type="Proteomes" id="UP000060043"/>
    </source>
</evidence>
<dbReference type="GeneID" id="14552604"/>
<organism evidence="4 5">
    <name type="scientific">Sulfolobus acidocaldarius</name>
    <dbReference type="NCBI Taxonomy" id="2285"/>
    <lineage>
        <taxon>Archaea</taxon>
        <taxon>Thermoproteota</taxon>
        <taxon>Thermoprotei</taxon>
        <taxon>Sulfolobales</taxon>
        <taxon>Sulfolobaceae</taxon>
        <taxon>Sulfolobus</taxon>
    </lineage>
</organism>
<keyword evidence="1" id="KW-1133">Transmembrane helix</keyword>
<protein>
    <submittedName>
        <fullName evidence="4">Quinol oxidase subunit 2</fullName>
    </submittedName>
</protein>
<dbReference type="Proteomes" id="UP000060043">
    <property type="component" value="Chromosome"/>
</dbReference>
<dbReference type="NCBIfam" id="NF041074">
    <property type="entry name" value="quin_ox_SoxA"/>
    <property type="match status" value="1"/>
</dbReference>
<proteinExistence type="predicted"/>
<dbReference type="RefSeq" id="WP_011278885.1">
    <property type="nucleotide sequence ID" value="NZ_BHWZ01000006.1"/>
</dbReference>
<dbReference type="InterPro" id="IPR002429">
    <property type="entry name" value="CcO_II-like_C"/>
</dbReference>
<dbReference type="GO" id="GO:0004129">
    <property type="term" value="F:cytochrome-c oxidase activity"/>
    <property type="evidence" value="ECO:0007669"/>
    <property type="project" value="InterPro"/>
</dbReference>
<keyword evidence="1" id="KW-0812">Transmembrane</keyword>
<gene>
    <name evidence="3" type="ORF">ATY89_07645</name>
    <name evidence="4" type="ORF">ATZ20_10665</name>
</gene>